<sequence length="113" mass="12353">MPKEEWGVKRVCPTTGKRFYDMGRNPIISPYTGEVVTLDTGKGGRSMVADKADKKAVKEVVVDDDDLVLDDDIEIDDDDADVDIDDDDVLDDDDEGDTVALDDLTDVAGNDDD</sequence>
<feature type="compositionally biased region" description="Acidic residues" evidence="1">
    <location>
        <begin position="72"/>
        <end position="97"/>
    </location>
</feature>
<protein>
    <submittedName>
        <fullName evidence="2">Uncharacterized protein (TIGR02300 family)</fullName>
    </submittedName>
</protein>
<dbReference type="InterPro" id="IPR012644">
    <property type="entry name" value="CHP02300_FYDLN_acid"/>
</dbReference>
<keyword evidence="3" id="KW-1185">Reference proteome</keyword>
<comment type="caution">
    <text evidence="2">The sequence shown here is derived from an EMBL/GenBank/DDBJ whole genome shotgun (WGS) entry which is preliminary data.</text>
</comment>
<dbReference type="EMBL" id="QGGW01000008">
    <property type="protein sequence ID" value="PWK59296.1"/>
    <property type="molecule type" value="Genomic_DNA"/>
</dbReference>
<accession>A0A316GH55</accession>
<feature type="region of interest" description="Disordered" evidence="1">
    <location>
        <begin position="72"/>
        <end position="113"/>
    </location>
</feature>
<organism evidence="2 3">
    <name type="scientific">Roseicyclus mahoneyensis</name>
    <dbReference type="NCBI Taxonomy" id="164332"/>
    <lineage>
        <taxon>Bacteria</taxon>
        <taxon>Pseudomonadati</taxon>
        <taxon>Pseudomonadota</taxon>
        <taxon>Alphaproteobacteria</taxon>
        <taxon>Rhodobacterales</taxon>
        <taxon>Roseobacteraceae</taxon>
        <taxon>Roseicyclus</taxon>
    </lineage>
</organism>
<evidence type="ECO:0000256" key="1">
    <source>
        <dbReference type="SAM" id="MobiDB-lite"/>
    </source>
</evidence>
<feature type="compositionally biased region" description="Acidic residues" evidence="1">
    <location>
        <begin position="103"/>
        <end position="113"/>
    </location>
</feature>
<reference evidence="2 3" key="1">
    <citation type="submission" date="2018-05" db="EMBL/GenBank/DDBJ databases">
        <title>Genomic Encyclopedia of Type Strains, Phase IV (KMG-IV): sequencing the most valuable type-strain genomes for metagenomic binning, comparative biology and taxonomic classification.</title>
        <authorList>
            <person name="Goeker M."/>
        </authorList>
    </citation>
    <scope>NUCLEOTIDE SEQUENCE [LARGE SCALE GENOMIC DNA]</scope>
    <source>
        <strain evidence="2 3">DSM 16097</strain>
    </source>
</reference>
<proteinExistence type="predicted"/>
<dbReference type="NCBIfam" id="TIGR02300">
    <property type="entry name" value="FYDLN_acid"/>
    <property type="match status" value="1"/>
</dbReference>
<name>A0A316GH55_9RHOB</name>
<dbReference type="Proteomes" id="UP000245708">
    <property type="component" value="Unassembled WGS sequence"/>
</dbReference>
<evidence type="ECO:0000313" key="3">
    <source>
        <dbReference type="Proteomes" id="UP000245708"/>
    </source>
</evidence>
<dbReference type="AlphaFoldDB" id="A0A316GH55"/>
<dbReference type="OrthoDB" id="9815689at2"/>
<gene>
    <name evidence="2" type="ORF">C7455_10864</name>
</gene>
<dbReference type="Pfam" id="PF09538">
    <property type="entry name" value="FYDLN_acid"/>
    <property type="match status" value="1"/>
</dbReference>
<evidence type="ECO:0000313" key="2">
    <source>
        <dbReference type="EMBL" id="PWK59296.1"/>
    </source>
</evidence>
<dbReference type="RefSeq" id="WP_109669653.1">
    <property type="nucleotide sequence ID" value="NZ_QGGW01000008.1"/>
</dbReference>